<dbReference type="Pfam" id="PF04307">
    <property type="entry name" value="YdjM"/>
    <property type="match status" value="1"/>
</dbReference>
<evidence type="ECO:0000256" key="1">
    <source>
        <dbReference type="SAM" id="Phobius"/>
    </source>
</evidence>
<protein>
    <recommendedName>
        <fullName evidence="4">Inner membrane protein</fullName>
    </recommendedName>
</protein>
<feature type="transmembrane region" description="Helical" evidence="1">
    <location>
        <begin position="133"/>
        <end position="154"/>
    </location>
</feature>
<keyword evidence="1" id="KW-1133">Transmembrane helix</keyword>
<keyword evidence="3" id="KW-1185">Reference proteome</keyword>
<evidence type="ECO:0008006" key="4">
    <source>
        <dbReference type="Google" id="ProtNLM"/>
    </source>
</evidence>
<keyword evidence="1" id="KW-0472">Membrane</keyword>
<dbReference type="KEGG" id="neu:NE0299"/>
<feature type="transmembrane region" description="Helical" evidence="1">
    <location>
        <begin position="66"/>
        <end position="84"/>
    </location>
</feature>
<dbReference type="OrthoDB" id="9781927at2"/>
<dbReference type="Proteomes" id="UP000001416">
    <property type="component" value="Chromosome"/>
</dbReference>
<dbReference type="RefSeq" id="WP_011110934.1">
    <property type="nucleotide sequence ID" value="NC_004757.1"/>
</dbReference>
<organism evidence="2 3">
    <name type="scientific">Nitrosomonas europaea (strain ATCC 19718 / CIP 103999 / KCTC 2705 / NBRC 14298)</name>
    <dbReference type="NCBI Taxonomy" id="228410"/>
    <lineage>
        <taxon>Bacteria</taxon>
        <taxon>Pseudomonadati</taxon>
        <taxon>Pseudomonadota</taxon>
        <taxon>Betaproteobacteria</taxon>
        <taxon>Nitrosomonadales</taxon>
        <taxon>Nitrosomonadaceae</taxon>
        <taxon>Nitrosomonas</taxon>
    </lineage>
</organism>
<dbReference type="PANTHER" id="PTHR40031:SF1">
    <property type="entry name" value="MEMBRANE-BOUND METAL-DEPENDENT HYDROLASE"/>
    <property type="match status" value="1"/>
</dbReference>
<name>Q82XH5_NITEU</name>
<dbReference type="GeneID" id="87103506"/>
<dbReference type="InterPro" id="IPR007404">
    <property type="entry name" value="YdjM-like"/>
</dbReference>
<accession>Q82XH5</accession>
<reference evidence="2 3" key="1">
    <citation type="journal article" date="2003" name="J. Bacteriol.">
        <title>Complete genome sequence of the ammonia-oxidizing bacterium and obligate chemolithoautotroph Nitrosomonas europaea.</title>
        <authorList>
            <person name="Chain P."/>
            <person name="Lamerdin J."/>
            <person name="Larimer F."/>
            <person name="Regala W."/>
            <person name="Land M."/>
            <person name="Hauser L."/>
            <person name="Hooper A."/>
            <person name="Klotz M."/>
            <person name="Norton J."/>
            <person name="Sayavedra-Soto L."/>
            <person name="Arciero D."/>
            <person name="Hommes N."/>
            <person name="Whittaker M."/>
            <person name="Arp D."/>
        </authorList>
    </citation>
    <scope>NUCLEOTIDE SEQUENCE [LARGE SCALE GENOMIC DNA]</scope>
    <source>
        <strain evidence="3">ATCC 19718 / CIP 103999 / KCTC 2705 / NBRC 14298</strain>
    </source>
</reference>
<dbReference type="EMBL" id="AL954747">
    <property type="protein sequence ID" value="CAD84210.1"/>
    <property type="molecule type" value="Genomic_DNA"/>
</dbReference>
<dbReference type="STRING" id="228410.NE0299"/>
<dbReference type="PANTHER" id="PTHR40031">
    <property type="entry name" value="HYPOTHETICAL MEMBRANE SPANNING PROTEIN"/>
    <property type="match status" value="1"/>
</dbReference>
<sequence length="351" mass="39957">MDPVTHTLSGALLMRAVTSSHTQYAQRLPLRERIVAGSVAAAFPDSDVVLRLIDTLTYLNWHQGPTHSLVMLPFWAFLLAHLFSRFTGGHYPWRSFFVPACLGIMIHILGDLVTAYGLMLLAPFSTWRFSLPLVFVIDPWFTAIILAGLVLSAIFPTKRVYAVASLIGIVAYVSFLWMLHEEAMQAGKVHAAEKMLDQQTVSVLPQPLSPFNQMVIIRDDTELHVARINLRRSTLLKCTDTSNLLCNMTAAYRPLAMANWRSYRLHDSRSPEYAALSHEAWQQPVLAPFRQFAQFPVLDGIDHPAQNICVWFIDLRFQFPGLPPSFRYGVCREEENSLWYLQRQHGAFWID</sequence>
<dbReference type="eggNOG" id="COG1988">
    <property type="taxonomic scope" value="Bacteria"/>
</dbReference>
<dbReference type="HOGENOM" id="CLU_067817_1_1_4"/>
<keyword evidence="1" id="KW-0812">Transmembrane</keyword>
<dbReference type="AlphaFoldDB" id="Q82XH5"/>
<gene>
    <name evidence="2" type="ordered locus">NE0299</name>
</gene>
<dbReference type="PhylomeDB" id="Q82XH5"/>
<dbReference type="InterPro" id="IPR053170">
    <property type="entry name" value="Transcription_regulator"/>
</dbReference>
<proteinExistence type="predicted"/>
<feature type="transmembrane region" description="Helical" evidence="1">
    <location>
        <begin position="160"/>
        <end position="179"/>
    </location>
</feature>
<feature type="transmembrane region" description="Helical" evidence="1">
    <location>
        <begin position="96"/>
        <end position="121"/>
    </location>
</feature>
<evidence type="ECO:0000313" key="3">
    <source>
        <dbReference type="Proteomes" id="UP000001416"/>
    </source>
</evidence>
<evidence type="ECO:0000313" key="2">
    <source>
        <dbReference type="EMBL" id="CAD84210.1"/>
    </source>
</evidence>